<protein>
    <submittedName>
        <fullName evidence="4">NAD(P)-binding protein</fullName>
    </submittedName>
</protein>
<proteinExistence type="inferred from homology"/>
<reference evidence="4" key="1">
    <citation type="journal article" date="2020" name="Stud. Mycol.">
        <title>101 Dothideomycetes genomes: a test case for predicting lifestyles and emergence of pathogens.</title>
        <authorList>
            <person name="Haridas S."/>
            <person name="Albert R."/>
            <person name="Binder M."/>
            <person name="Bloem J."/>
            <person name="Labutti K."/>
            <person name="Salamov A."/>
            <person name="Andreopoulos B."/>
            <person name="Baker S."/>
            <person name="Barry K."/>
            <person name="Bills G."/>
            <person name="Bluhm B."/>
            <person name="Cannon C."/>
            <person name="Castanera R."/>
            <person name="Culley D."/>
            <person name="Daum C."/>
            <person name="Ezra D."/>
            <person name="Gonzalez J."/>
            <person name="Henrissat B."/>
            <person name="Kuo A."/>
            <person name="Liang C."/>
            <person name="Lipzen A."/>
            <person name="Lutzoni F."/>
            <person name="Magnuson J."/>
            <person name="Mondo S."/>
            <person name="Nolan M."/>
            <person name="Ohm R."/>
            <person name="Pangilinan J."/>
            <person name="Park H.-J."/>
            <person name="Ramirez L."/>
            <person name="Alfaro M."/>
            <person name="Sun H."/>
            <person name="Tritt A."/>
            <person name="Yoshinaga Y."/>
            <person name="Zwiers L.-H."/>
            <person name="Turgeon B."/>
            <person name="Goodwin S."/>
            <person name="Spatafora J."/>
            <person name="Crous P."/>
            <person name="Grigoriev I."/>
        </authorList>
    </citation>
    <scope>NUCLEOTIDE SEQUENCE</scope>
    <source>
        <strain evidence="4">CBS 675.92</strain>
    </source>
</reference>
<gene>
    <name evidence="4" type="ORF">CC80DRAFT_437863</name>
</gene>
<dbReference type="Proteomes" id="UP000800035">
    <property type="component" value="Unassembled WGS sequence"/>
</dbReference>
<keyword evidence="2" id="KW-0560">Oxidoreductase</keyword>
<comment type="similarity">
    <text evidence="1">Belongs to the short-chain dehydrogenases/reductases (SDR) family.</text>
</comment>
<evidence type="ECO:0000313" key="4">
    <source>
        <dbReference type="EMBL" id="KAF1960711.1"/>
    </source>
</evidence>
<dbReference type="EMBL" id="ML976982">
    <property type="protein sequence ID" value="KAF1960711.1"/>
    <property type="molecule type" value="Genomic_DNA"/>
</dbReference>
<dbReference type="CDD" id="cd05233">
    <property type="entry name" value="SDR_c"/>
    <property type="match status" value="1"/>
</dbReference>
<organism evidence="4 5">
    <name type="scientific">Byssothecium circinans</name>
    <dbReference type="NCBI Taxonomy" id="147558"/>
    <lineage>
        <taxon>Eukaryota</taxon>
        <taxon>Fungi</taxon>
        <taxon>Dikarya</taxon>
        <taxon>Ascomycota</taxon>
        <taxon>Pezizomycotina</taxon>
        <taxon>Dothideomycetes</taxon>
        <taxon>Pleosporomycetidae</taxon>
        <taxon>Pleosporales</taxon>
        <taxon>Massarineae</taxon>
        <taxon>Massarinaceae</taxon>
        <taxon>Byssothecium</taxon>
    </lineage>
</organism>
<keyword evidence="5" id="KW-1185">Reference proteome</keyword>
<dbReference type="PANTHER" id="PTHR42901:SF1">
    <property type="entry name" value="ALCOHOL DEHYDROGENASE"/>
    <property type="match status" value="1"/>
</dbReference>
<feature type="domain" description="Ketoreductase" evidence="3">
    <location>
        <begin position="34"/>
        <end position="189"/>
    </location>
</feature>
<dbReference type="AlphaFoldDB" id="A0A6A5U719"/>
<dbReference type="GO" id="GO:0016491">
    <property type="term" value="F:oxidoreductase activity"/>
    <property type="evidence" value="ECO:0007669"/>
    <property type="project" value="UniProtKB-KW"/>
</dbReference>
<dbReference type="SMART" id="SM00822">
    <property type="entry name" value="PKS_KR"/>
    <property type="match status" value="1"/>
</dbReference>
<dbReference type="PRINTS" id="PR00081">
    <property type="entry name" value="GDHRDH"/>
</dbReference>
<evidence type="ECO:0000259" key="3">
    <source>
        <dbReference type="SMART" id="SM00822"/>
    </source>
</evidence>
<evidence type="ECO:0000256" key="2">
    <source>
        <dbReference type="ARBA" id="ARBA00023002"/>
    </source>
</evidence>
<dbReference type="Gene3D" id="3.40.50.720">
    <property type="entry name" value="NAD(P)-binding Rossmann-like Domain"/>
    <property type="match status" value="1"/>
</dbReference>
<evidence type="ECO:0000313" key="5">
    <source>
        <dbReference type="Proteomes" id="UP000800035"/>
    </source>
</evidence>
<dbReference type="Pfam" id="PF00106">
    <property type="entry name" value="adh_short"/>
    <property type="match status" value="1"/>
</dbReference>
<dbReference type="SUPFAM" id="SSF51735">
    <property type="entry name" value="NAD(P)-binding Rossmann-fold domains"/>
    <property type="match status" value="1"/>
</dbReference>
<sequence>MSTKAPFPAPTKLWHDNTYPSISPSRPELSAKGKTIVITGGGTGIGAATAHHFAEAGASRIALLGRREQPLLDTKASINEKFPTVDVFTASTDITNKAQVDAAFANFIGTGKVDVVISNAAMVGPTEGVGDVDPEKFMECVNQTIAGALFVAQAFLRHAAKDAVVVDVNSAGMHLTLGSTISAYNITKTAIYRLWDCFGVANPDMSVFHIQPGVVDTDMNKAVKGVESFGFQDHPSLPASFMVWLASAEARFLKGKFLWANWDVDELKARAEELEGSQEFNIGLVGWPFGKPDWADAFKDIKIASKV</sequence>
<dbReference type="InterPro" id="IPR002347">
    <property type="entry name" value="SDR_fam"/>
</dbReference>
<dbReference type="InterPro" id="IPR057326">
    <property type="entry name" value="KR_dom"/>
</dbReference>
<evidence type="ECO:0000256" key="1">
    <source>
        <dbReference type="ARBA" id="ARBA00006484"/>
    </source>
</evidence>
<accession>A0A6A5U719</accession>
<dbReference type="PANTHER" id="PTHR42901">
    <property type="entry name" value="ALCOHOL DEHYDROGENASE"/>
    <property type="match status" value="1"/>
</dbReference>
<name>A0A6A5U719_9PLEO</name>
<dbReference type="OrthoDB" id="1933717at2759"/>
<dbReference type="InterPro" id="IPR036291">
    <property type="entry name" value="NAD(P)-bd_dom_sf"/>
</dbReference>